<proteinExistence type="inferred from homology"/>
<evidence type="ECO:0000256" key="4">
    <source>
        <dbReference type="ARBA" id="ARBA00022679"/>
    </source>
</evidence>
<comment type="cofactor">
    <cofactor evidence="1 7">
        <name>pyridoxal 5'-phosphate</name>
        <dbReference type="ChEBI" id="CHEBI:597326"/>
    </cofactor>
</comment>
<dbReference type="InterPro" id="IPR015421">
    <property type="entry name" value="PyrdxlP-dep_Trfase_major"/>
</dbReference>
<dbReference type="AlphaFoldDB" id="A0A1H6TVJ4"/>
<dbReference type="EC" id="2.6.1.76" evidence="7"/>
<dbReference type="InterPro" id="IPR012773">
    <property type="entry name" value="Ectoine_EctB"/>
</dbReference>
<dbReference type="PIRSF" id="PIRSF000521">
    <property type="entry name" value="Transaminase_4ab_Lys_Orn"/>
    <property type="match status" value="1"/>
</dbReference>
<evidence type="ECO:0000313" key="8">
    <source>
        <dbReference type="EMBL" id="SEI84063.1"/>
    </source>
</evidence>
<dbReference type="PROSITE" id="PS00600">
    <property type="entry name" value="AA_TRANSFER_CLASS_3"/>
    <property type="match status" value="1"/>
</dbReference>
<dbReference type="STRING" id="64971.SAMN05421831_11245"/>
<dbReference type="GO" id="GO:0047307">
    <property type="term" value="F:diaminobutyrate-pyruvate transaminase activity"/>
    <property type="evidence" value="ECO:0007669"/>
    <property type="project" value="InterPro"/>
</dbReference>
<comment type="similarity">
    <text evidence="2 6">Belongs to the class-III pyridoxal-phosphate-dependent aminotransferase family.</text>
</comment>
<dbReference type="GO" id="GO:0030170">
    <property type="term" value="F:pyridoxal phosphate binding"/>
    <property type="evidence" value="ECO:0007669"/>
    <property type="project" value="InterPro"/>
</dbReference>
<comment type="catalytic activity">
    <reaction evidence="7">
        <text>L-2,4-diaminobutanoate + 2-oxoglutarate = L-aspartate 4-semialdehyde + L-glutamate</text>
        <dbReference type="Rhea" id="RHEA:11160"/>
        <dbReference type="ChEBI" id="CHEBI:16810"/>
        <dbReference type="ChEBI" id="CHEBI:29985"/>
        <dbReference type="ChEBI" id="CHEBI:58761"/>
        <dbReference type="ChEBI" id="CHEBI:537519"/>
        <dbReference type="EC" id="2.6.1.76"/>
    </reaction>
</comment>
<dbReference type="Proteomes" id="UP000242999">
    <property type="component" value="Unassembled WGS sequence"/>
</dbReference>
<dbReference type="SUPFAM" id="SSF53383">
    <property type="entry name" value="PLP-dependent transferases"/>
    <property type="match status" value="1"/>
</dbReference>
<dbReference type="OrthoDB" id="9801052at2"/>
<dbReference type="InterPro" id="IPR015424">
    <property type="entry name" value="PyrdxlP-dep_Trfase"/>
</dbReference>
<dbReference type="GO" id="GO:0045303">
    <property type="term" value="F:diaminobutyrate-2-oxoglutarate transaminase activity"/>
    <property type="evidence" value="ECO:0007669"/>
    <property type="project" value="UniProtKB-EC"/>
</dbReference>
<keyword evidence="9" id="KW-1185">Reference proteome</keyword>
<evidence type="ECO:0000256" key="5">
    <source>
        <dbReference type="ARBA" id="ARBA00022898"/>
    </source>
</evidence>
<dbReference type="InterPro" id="IPR005814">
    <property type="entry name" value="Aminotrans_3"/>
</dbReference>
<comment type="pathway">
    <text evidence="7">Amine and polyamine biosynthesis; ectoine biosynthesis; L-ectoine from L-aspartate 4-semialdehyde: step 1/3.</text>
</comment>
<dbReference type="InterPro" id="IPR004637">
    <property type="entry name" value="Dat"/>
</dbReference>
<evidence type="ECO:0000256" key="7">
    <source>
        <dbReference type="RuleBase" id="RU365034"/>
    </source>
</evidence>
<evidence type="ECO:0000256" key="3">
    <source>
        <dbReference type="ARBA" id="ARBA00022576"/>
    </source>
</evidence>
<protein>
    <recommendedName>
        <fullName evidence="7">Diaminobutyrate--2-oxoglutarate transaminase</fullName>
        <ecNumber evidence="7">2.6.1.76</ecNumber>
    </recommendedName>
    <alternativeName>
        <fullName evidence="7">DABA aminotransferase</fullName>
    </alternativeName>
</protein>
<reference evidence="9" key="1">
    <citation type="submission" date="2016-10" db="EMBL/GenBank/DDBJ databases">
        <authorList>
            <person name="Varghese N."/>
            <person name="Submissions S."/>
        </authorList>
    </citation>
    <scope>NUCLEOTIDE SEQUENCE [LARGE SCALE GENOMIC DNA]</scope>
    <source>
        <strain evidence="9">DSM 7165</strain>
    </source>
</reference>
<evidence type="ECO:0000256" key="1">
    <source>
        <dbReference type="ARBA" id="ARBA00001933"/>
    </source>
</evidence>
<dbReference type="InterPro" id="IPR015422">
    <property type="entry name" value="PyrdxlP-dep_Trfase_small"/>
</dbReference>
<keyword evidence="5 6" id="KW-0663">Pyridoxal phosphate</keyword>
<name>A0A1H6TVJ4_9GAMM</name>
<organism evidence="8 9">
    <name type="scientific">Allopseudospirillum japonicum</name>
    <dbReference type="NCBI Taxonomy" id="64971"/>
    <lineage>
        <taxon>Bacteria</taxon>
        <taxon>Pseudomonadati</taxon>
        <taxon>Pseudomonadota</taxon>
        <taxon>Gammaproteobacteria</taxon>
        <taxon>Oceanospirillales</taxon>
        <taxon>Oceanospirillaceae</taxon>
        <taxon>Allopseudospirillum</taxon>
    </lineage>
</organism>
<sequence>MNTLERLESGVRTYSRSFPVIFSRAQGSRLYTEDGREYIDFLAGAGTLNYGHNNPKLKKALIDYIQHDGITHGLDMWTQAKKEFLDNLENLIFKPRGLDYKVQFTGPTGTNAVEAALRIARNTTGRTNIISFTNAFHGVTLGSLATTGNSKFREAAGLPTQGVSFMPYDGYLGEQVDTLDFLEKALQDKSSGIDFPAAVLVETVQGEGGINAARIEWLQRLANICQQNDILLIVDDIQAGCGRTGKFFSFEHAHIKPDIVTSSKSLSAFGLPFAMVLMRPELDQWKPGQYNGTFRGNNLAFITAAAALREYWSNDLFERDILRKSRIVEHRFNQMIELLQAEGVQASQRGRGLMRGIHMHSGELADRITSQAFKRGLIIETSGPEGEVVKCLCPLVIKDQELTKGLDILEASIKAVLADEDAEPVIEDARERASA</sequence>
<dbReference type="GO" id="GO:0019491">
    <property type="term" value="P:ectoine biosynthetic process"/>
    <property type="evidence" value="ECO:0007669"/>
    <property type="project" value="UniProtKB-UniPathway"/>
</dbReference>
<dbReference type="PANTHER" id="PTHR43552:SF2">
    <property type="entry name" value="DIAMINOBUTYRATE--2-OXOGLUTARATE TRANSAMINASE"/>
    <property type="match status" value="1"/>
</dbReference>
<dbReference type="NCBIfam" id="NF006733">
    <property type="entry name" value="PRK09264.1"/>
    <property type="match status" value="1"/>
</dbReference>
<evidence type="ECO:0000313" key="9">
    <source>
        <dbReference type="Proteomes" id="UP000242999"/>
    </source>
</evidence>
<dbReference type="CDD" id="cd00610">
    <property type="entry name" value="OAT_like"/>
    <property type="match status" value="1"/>
</dbReference>
<dbReference type="InterPro" id="IPR049704">
    <property type="entry name" value="Aminotrans_3_PPA_site"/>
</dbReference>
<keyword evidence="4 7" id="KW-0808">Transferase</keyword>
<dbReference type="UniPathway" id="UPA00067">
    <property type="reaction ID" value="UER00121"/>
</dbReference>
<dbReference type="Gene3D" id="3.90.1150.10">
    <property type="entry name" value="Aspartate Aminotransferase, domain 1"/>
    <property type="match status" value="1"/>
</dbReference>
<dbReference type="EMBL" id="FNYH01000012">
    <property type="protein sequence ID" value="SEI84063.1"/>
    <property type="molecule type" value="Genomic_DNA"/>
</dbReference>
<dbReference type="FunFam" id="3.40.640.10:FF:000004">
    <property type="entry name" value="Acetylornithine aminotransferase"/>
    <property type="match status" value="1"/>
</dbReference>
<gene>
    <name evidence="8" type="ORF">SAMN05421831_11245</name>
</gene>
<accession>A0A1H6TVJ4</accession>
<keyword evidence="3 7" id="KW-0032">Aminotransferase</keyword>
<dbReference type="PANTHER" id="PTHR43552">
    <property type="entry name" value="DIAMINOBUTYRATE--2-OXOGLUTARATE AMINOTRANSFERASE"/>
    <property type="match status" value="1"/>
</dbReference>
<dbReference type="RefSeq" id="WP_093311581.1">
    <property type="nucleotide sequence ID" value="NZ_FNYH01000012.1"/>
</dbReference>
<dbReference type="NCBIfam" id="TIGR02407">
    <property type="entry name" value="ectoine_ectB"/>
    <property type="match status" value="1"/>
</dbReference>
<evidence type="ECO:0000256" key="6">
    <source>
        <dbReference type="RuleBase" id="RU003560"/>
    </source>
</evidence>
<comment type="function">
    <text evidence="7">Catalyzes reversively the conversion of L-aspartate beta-semialdehyde (ASA) to L-2,4-diaminobutyrate (DABA) by transamination with L-glutamate.</text>
</comment>
<dbReference type="Pfam" id="PF00202">
    <property type="entry name" value="Aminotran_3"/>
    <property type="match status" value="1"/>
</dbReference>
<dbReference type="Gene3D" id="3.40.640.10">
    <property type="entry name" value="Type I PLP-dependent aspartate aminotransferase-like (Major domain)"/>
    <property type="match status" value="1"/>
</dbReference>
<evidence type="ECO:0000256" key="2">
    <source>
        <dbReference type="ARBA" id="ARBA00008954"/>
    </source>
</evidence>
<dbReference type="NCBIfam" id="TIGR00709">
    <property type="entry name" value="dat"/>
    <property type="match status" value="1"/>
</dbReference>